<evidence type="ECO:0000256" key="1">
    <source>
        <dbReference type="SAM" id="MobiDB-lite"/>
    </source>
</evidence>
<proteinExistence type="predicted"/>
<dbReference type="EMBL" id="JBICBT010000590">
    <property type="protein sequence ID" value="KAL3108599.1"/>
    <property type="molecule type" value="Genomic_DNA"/>
</dbReference>
<sequence>MGHKKINNRRRGNGEKREPFDGGGNGGNWPTLRFPSPTAGTVAVPNGPMIHPSPTIGPKGSSSQSPPEYLFAWGQKLKQIKQQTTRQSDANQLEAELMDPAIIKGVTKHSGK</sequence>
<reference evidence="2 3" key="1">
    <citation type="submission" date="2024-10" db="EMBL/GenBank/DDBJ databases">
        <authorList>
            <person name="Kim D."/>
        </authorList>
    </citation>
    <scope>NUCLEOTIDE SEQUENCE [LARGE SCALE GENOMIC DNA]</scope>
    <source>
        <strain evidence="2">BH-2024</strain>
    </source>
</reference>
<keyword evidence="3" id="KW-1185">Reference proteome</keyword>
<gene>
    <name evidence="2" type="ORF">niasHT_015521</name>
</gene>
<accession>A0ABD2L0A9</accession>
<dbReference type="AlphaFoldDB" id="A0ABD2L0A9"/>
<protein>
    <submittedName>
        <fullName evidence="2">Uncharacterized protein</fullName>
    </submittedName>
</protein>
<feature type="region of interest" description="Disordered" evidence="1">
    <location>
        <begin position="1"/>
        <end position="68"/>
    </location>
</feature>
<dbReference type="Proteomes" id="UP001620626">
    <property type="component" value="Unassembled WGS sequence"/>
</dbReference>
<evidence type="ECO:0000313" key="2">
    <source>
        <dbReference type="EMBL" id="KAL3108599.1"/>
    </source>
</evidence>
<comment type="caution">
    <text evidence="2">The sequence shown here is derived from an EMBL/GenBank/DDBJ whole genome shotgun (WGS) entry which is preliminary data.</text>
</comment>
<evidence type="ECO:0000313" key="3">
    <source>
        <dbReference type="Proteomes" id="UP001620626"/>
    </source>
</evidence>
<organism evidence="2 3">
    <name type="scientific">Heterodera trifolii</name>
    <dbReference type="NCBI Taxonomy" id="157864"/>
    <lineage>
        <taxon>Eukaryota</taxon>
        <taxon>Metazoa</taxon>
        <taxon>Ecdysozoa</taxon>
        <taxon>Nematoda</taxon>
        <taxon>Chromadorea</taxon>
        <taxon>Rhabditida</taxon>
        <taxon>Tylenchina</taxon>
        <taxon>Tylenchomorpha</taxon>
        <taxon>Tylenchoidea</taxon>
        <taxon>Heteroderidae</taxon>
        <taxon>Heteroderinae</taxon>
        <taxon>Heterodera</taxon>
    </lineage>
</organism>
<feature type="compositionally biased region" description="Basic residues" evidence="1">
    <location>
        <begin position="1"/>
        <end position="11"/>
    </location>
</feature>
<name>A0ABD2L0A9_9BILA</name>